<dbReference type="PANTHER" id="PTHR43433:SF5">
    <property type="entry name" value="AB HYDROLASE-1 DOMAIN-CONTAINING PROTEIN"/>
    <property type="match status" value="1"/>
</dbReference>
<dbReference type="SUPFAM" id="SSF53474">
    <property type="entry name" value="alpha/beta-Hydrolases"/>
    <property type="match status" value="1"/>
</dbReference>
<dbReference type="PANTHER" id="PTHR43433">
    <property type="entry name" value="HYDROLASE, ALPHA/BETA FOLD FAMILY PROTEIN"/>
    <property type="match status" value="1"/>
</dbReference>
<dbReference type="Pfam" id="PF00561">
    <property type="entry name" value="Abhydrolase_1"/>
    <property type="match status" value="1"/>
</dbReference>
<sequence>MTTTTATHTLQVSDGTLYFEIRGDGPLVALVGSPMDADAFAPLADALAADHMVLTADPRGIGRSPLADPELDSTPPLRAGDLAALLRHAGGGPAAVFGTSGGACTVLALAQAHPEAVHTVVAHEPPLAELLPDRDALAAGTDDMIATYLAGDPLGAWRAFMAQAGIDLPEDVLEAMFGGERDPRRAADERRFFAHEVRASTFWRPDLAALRGGGARITVGIGEESAGQLCDRASRALAEALAVEPVLFPGDHTGFVDAPDAFAARLSSLLGPPA</sequence>
<accession>A0A6V8KCS5</accession>
<feature type="domain" description="AB hydrolase-1" evidence="1">
    <location>
        <begin position="26"/>
        <end position="151"/>
    </location>
</feature>
<keyword evidence="3" id="KW-1185">Reference proteome</keyword>
<dbReference type="RefSeq" id="WP_173064294.1">
    <property type="nucleotide sequence ID" value="NZ_BAABGO010000004.1"/>
</dbReference>
<dbReference type="InterPro" id="IPR050471">
    <property type="entry name" value="AB_hydrolase"/>
</dbReference>
<organism evidence="2 3">
    <name type="scientific">Phytohabitans houttuyneae</name>
    <dbReference type="NCBI Taxonomy" id="1076126"/>
    <lineage>
        <taxon>Bacteria</taxon>
        <taxon>Bacillati</taxon>
        <taxon>Actinomycetota</taxon>
        <taxon>Actinomycetes</taxon>
        <taxon>Micromonosporales</taxon>
        <taxon>Micromonosporaceae</taxon>
    </lineage>
</organism>
<dbReference type="AlphaFoldDB" id="A0A6V8KCS5"/>
<dbReference type="GO" id="GO:0046503">
    <property type="term" value="P:glycerolipid catabolic process"/>
    <property type="evidence" value="ECO:0007669"/>
    <property type="project" value="TreeGrafter"/>
</dbReference>
<keyword evidence="2" id="KW-0378">Hydrolase</keyword>
<evidence type="ECO:0000259" key="1">
    <source>
        <dbReference type="Pfam" id="PF00561"/>
    </source>
</evidence>
<evidence type="ECO:0000313" key="3">
    <source>
        <dbReference type="Proteomes" id="UP000482800"/>
    </source>
</evidence>
<dbReference type="GO" id="GO:0004806">
    <property type="term" value="F:triacylglycerol lipase activity"/>
    <property type="evidence" value="ECO:0007669"/>
    <property type="project" value="TreeGrafter"/>
</dbReference>
<dbReference type="Gene3D" id="3.40.50.1820">
    <property type="entry name" value="alpha/beta hydrolase"/>
    <property type="match status" value="1"/>
</dbReference>
<evidence type="ECO:0000313" key="2">
    <source>
        <dbReference type="EMBL" id="GFJ83033.1"/>
    </source>
</evidence>
<name>A0A6V8KCS5_9ACTN</name>
<dbReference type="InterPro" id="IPR000073">
    <property type="entry name" value="AB_hydrolase_1"/>
</dbReference>
<dbReference type="EMBL" id="BLPF01000002">
    <property type="protein sequence ID" value="GFJ83033.1"/>
    <property type="molecule type" value="Genomic_DNA"/>
</dbReference>
<gene>
    <name evidence="2" type="ORF">Phou_072130</name>
</gene>
<dbReference type="InterPro" id="IPR029058">
    <property type="entry name" value="AB_hydrolase_fold"/>
</dbReference>
<reference evidence="2 3" key="1">
    <citation type="submission" date="2020-03" db="EMBL/GenBank/DDBJ databases">
        <title>Whole genome shotgun sequence of Phytohabitans houttuyneae NBRC 108639.</title>
        <authorList>
            <person name="Komaki H."/>
            <person name="Tamura T."/>
        </authorList>
    </citation>
    <scope>NUCLEOTIDE SEQUENCE [LARGE SCALE GENOMIC DNA]</scope>
    <source>
        <strain evidence="2 3">NBRC 108639</strain>
    </source>
</reference>
<comment type="caution">
    <text evidence="2">The sequence shown here is derived from an EMBL/GenBank/DDBJ whole genome shotgun (WGS) entry which is preliminary data.</text>
</comment>
<dbReference type="Proteomes" id="UP000482800">
    <property type="component" value="Unassembled WGS sequence"/>
</dbReference>
<proteinExistence type="predicted"/>
<protein>
    <submittedName>
        <fullName evidence="2">Hydrolase</fullName>
    </submittedName>
</protein>
<reference evidence="2 3" key="2">
    <citation type="submission" date="2020-03" db="EMBL/GenBank/DDBJ databases">
        <authorList>
            <person name="Ichikawa N."/>
            <person name="Kimura A."/>
            <person name="Kitahashi Y."/>
            <person name="Uohara A."/>
        </authorList>
    </citation>
    <scope>NUCLEOTIDE SEQUENCE [LARGE SCALE GENOMIC DNA]</scope>
    <source>
        <strain evidence="2 3">NBRC 108639</strain>
    </source>
</reference>